<protein>
    <submittedName>
        <fullName evidence="3">SYAP1-like protein</fullName>
    </submittedName>
</protein>
<evidence type="ECO:0000313" key="4">
    <source>
        <dbReference type="Proteomes" id="UP001164746"/>
    </source>
</evidence>
<dbReference type="Gene3D" id="1.10.3970.10">
    <property type="entry name" value="BSD domain"/>
    <property type="match status" value="1"/>
</dbReference>
<proteinExistence type="predicted"/>
<dbReference type="SMART" id="SM00751">
    <property type="entry name" value="BSD"/>
    <property type="match status" value="1"/>
</dbReference>
<sequence length="364" mass="41199">MFSSVSKWLGVVDNTVDEETLAVNAEGEEKPVEKPEIKDEEKTTATAEKVDNDPENDDLISPQTKQTLEDVSAKAISTAKEWGTFLYGIGKQASEKVTEKAKEITKSVEDKTFLGDFTKEQETFVTEKKEKDRKSEAAVPPWVGYNEEDDMKAQILALSQDKRNFLRNPPSGIQFQFDFDAIFPVAMATLQEDTNLQKMRFELVPKQIKEDMFWRNYFYRVSLIKQSTQLTSLAQQAGNGEGKDHSRSSSISSENKERSSPKPIQRSPEVEEQAGSPQENEFVSDSFADDGQISDEDLRKEMEMLGMEGDKKEEGEPKENPTVWEAELQRELQEYEMVGSGEDIDDADIENEILKQIEEESSAS</sequence>
<keyword evidence="4" id="KW-1185">Reference proteome</keyword>
<evidence type="ECO:0000256" key="1">
    <source>
        <dbReference type="SAM" id="MobiDB-lite"/>
    </source>
</evidence>
<dbReference type="PROSITE" id="PS50858">
    <property type="entry name" value="BSD"/>
    <property type="match status" value="1"/>
</dbReference>
<dbReference type="InterPro" id="IPR005607">
    <property type="entry name" value="BSD_dom"/>
</dbReference>
<feature type="compositionally biased region" description="Basic and acidic residues" evidence="1">
    <location>
        <begin position="296"/>
        <end position="319"/>
    </location>
</feature>
<name>A0ABY7EEW9_MYAAR</name>
<feature type="region of interest" description="Disordered" evidence="1">
    <location>
        <begin position="20"/>
        <end position="66"/>
    </location>
</feature>
<gene>
    <name evidence="3" type="ORF">MAR_018528</name>
</gene>
<dbReference type="EMBL" id="CP111017">
    <property type="protein sequence ID" value="WAR08570.1"/>
    <property type="molecule type" value="Genomic_DNA"/>
</dbReference>
<dbReference type="PANTHER" id="PTHR16019:SF6">
    <property type="entry name" value="SYNAPSE-ASSOCIATED PROTEIN 1"/>
    <property type="match status" value="1"/>
</dbReference>
<feature type="compositionally biased region" description="Basic and acidic residues" evidence="1">
    <location>
        <begin position="27"/>
        <end position="52"/>
    </location>
</feature>
<dbReference type="InterPro" id="IPR035925">
    <property type="entry name" value="BSD_dom_sf"/>
</dbReference>
<dbReference type="InterPro" id="IPR051494">
    <property type="entry name" value="BSD_domain-containing"/>
</dbReference>
<organism evidence="3 4">
    <name type="scientific">Mya arenaria</name>
    <name type="common">Soft-shell clam</name>
    <dbReference type="NCBI Taxonomy" id="6604"/>
    <lineage>
        <taxon>Eukaryota</taxon>
        <taxon>Metazoa</taxon>
        <taxon>Spiralia</taxon>
        <taxon>Lophotrochozoa</taxon>
        <taxon>Mollusca</taxon>
        <taxon>Bivalvia</taxon>
        <taxon>Autobranchia</taxon>
        <taxon>Heteroconchia</taxon>
        <taxon>Euheterodonta</taxon>
        <taxon>Imparidentia</taxon>
        <taxon>Neoheterodontei</taxon>
        <taxon>Myida</taxon>
        <taxon>Myoidea</taxon>
        <taxon>Myidae</taxon>
        <taxon>Mya</taxon>
    </lineage>
</organism>
<dbReference type="PANTHER" id="PTHR16019">
    <property type="entry name" value="SYNAPSE-ASSOCIATED PROTEIN"/>
    <property type="match status" value="1"/>
</dbReference>
<feature type="region of interest" description="Disordered" evidence="1">
    <location>
        <begin position="234"/>
        <end position="322"/>
    </location>
</feature>
<evidence type="ECO:0000313" key="3">
    <source>
        <dbReference type="EMBL" id="WAR08570.1"/>
    </source>
</evidence>
<dbReference type="Pfam" id="PF03909">
    <property type="entry name" value="BSD"/>
    <property type="match status" value="1"/>
</dbReference>
<dbReference type="SUPFAM" id="SSF140383">
    <property type="entry name" value="BSD domain-like"/>
    <property type="match status" value="1"/>
</dbReference>
<accession>A0ABY7EEW9</accession>
<reference evidence="3" key="1">
    <citation type="submission" date="2022-11" db="EMBL/GenBank/DDBJ databases">
        <title>Centuries of genome instability and evolution in soft-shell clam transmissible cancer (bioRxiv).</title>
        <authorList>
            <person name="Hart S.F.M."/>
            <person name="Yonemitsu M.A."/>
            <person name="Giersch R.M."/>
            <person name="Beal B.F."/>
            <person name="Arriagada G."/>
            <person name="Davis B.W."/>
            <person name="Ostrander E.A."/>
            <person name="Goff S.P."/>
            <person name="Metzger M.J."/>
        </authorList>
    </citation>
    <scope>NUCLEOTIDE SEQUENCE</scope>
    <source>
        <strain evidence="3">MELC-2E11</strain>
        <tissue evidence="3">Siphon/mantle</tissue>
    </source>
</reference>
<dbReference type="Proteomes" id="UP001164746">
    <property type="component" value="Chromosome 6"/>
</dbReference>
<evidence type="ECO:0000259" key="2">
    <source>
        <dbReference type="PROSITE" id="PS50858"/>
    </source>
</evidence>
<feature type="domain" description="BSD" evidence="2">
    <location>
        <begin position="173"/>
        <end position="225"/>
    </location>
</feature>